<feature type="transmembrane region" description="Helical" evidence="12">
    <location>
        <begin position="308"/>
        <end position="328"/>
    </location>
</feature>
<keyword evidence="11" id="KW-0902">Two-component regulatory system</keyword>
<dbReference type="SMART" id="SM00387">
    <property type="entry name" value="HATPase_c"/>
    <property type="match status" value="1"/>
</dbReference>
<dbReference type="PANTHER" id="PTHR44936">
    <property type="entry name" value="SENSOR PROTEIN CREC"/>
    <property type="match status" value="1"/>
</dbReference>
<keyword evidence="4" id="KW-0597">Phosphoprotein</keyword>
<dbReference type="Proteomes" id="UP000530928">
    <property type="component" value="Unassembled WGS sequence"/>
</dbReference>
<evidence type="ECO:0000256" key="9">
    <source>
        <dbReference type="ARBA" id="ARBA00022840"/>
    </source>
</evidence>
<dbReference type="GO" id="GO:0005524">
    <property type="term" value="F:ATP binding"/>
    <property type="evidence" value="ECO:0007669"/>
    <property type="project" value="UniProtKB-KW"/>
</dbReference>
<keyword evidence="8" id="KW-0418">Kinase</keyword>
<evidence type="ECO:0000256" key="5">
    <source>
        <dbReference type="ARBA" id="ARBA00022679"/>
    </source>
</evidence>
<evidence type="ECO:0000256" key="11">
    <source>
        <dbReference type="ARBA" id="ARBA00023012"/>
    </source>
</evidence>
<evidence type="ECO:0000256" key="7">
    <source>
        <dbReference type="ARBA" id="ARBA00022741"/>
    </source>
</evidence>
<organism evidence="14 15">
    <name type="scientific">Nonomuraea soli</name>
    <dbReference type="NCBI Taxonomy" id="1032476"/>
    <lineage>
        <taxon>Bacteria</taxon>
        <taxon>Bacillati</taxon>
        <taxon>Actinomycetota</taxon>
        <taxon>Actinomycetes</taxon>
        <taxon>Streptosporangiales</taxon>
        <taxon>Streptosporangiaceae</taxon>
        <taxon>Nonomuraea</taxon>
    </lineage>
</organism>
<evidence type="ECO:0000256" key="4">
    <source>
        <dbReference type="ARBA" id="ARBA00022553"/>
    </source>
</evidence>
<dbReference type="InterPro" id="IPR003594">
    <property type="entry name" value="HATPase_dom"/>
</dbReference>
<evidence type="ECO:0000313" key="15">
    <source>
        <dbReference type="Proteomes" id="UP000530928"/>
    </source>
</evidence>
<comment type="catalytic activity">
    <reaction evidence="1">
        <text>ATP + protein L-histidine = ADP + protein N-phospho-L-histidine.</text>
        <dbReference type="EC" id="2.7.13.3"/>
    </reaction>
</comment>
<evidence type="ECO:0000256" key="6">
    <source>
        <dbReference type="ARBA" id="ARBA00022692"/>
    </source>
</evidence>
<keyword evidence="7" id="KW-0547">Nucleotide-binding</keyword>
<dbReference type="SUPFAM" id="SSF55874">
    <property type="entry name" value="ATPase domain of HSP90 chaperone/DNA topoisomerase II/histidine kinase"/>
    <property type="match status" value="1"/>
</dbReference>
<evidence type="ECO:0000256" key="8">
    <source>
        <dbReference type="ARBA" id="ARBA00022777"/>
    </source>
</evidence>
<dbReference type="EC" id="2.7.13.3" evidence="3"/>
<accession>A0A7W0CL92</accession>
<dbReference type="EMBL" id="JACDUR010000004">
    <property type="protein sequence ID" value="MBA2893262.1"/>
    <property type="molecule type" value="Genomic_DNA"/>
</dbReference>
<dbReference type="AlphaFoldDB" id="A0A7W0CL92"/>
<keyword evidence="6 12" id="KW-0812">Transmembrane</keyword>
<dbReference type="Pfam" id="PF08376">
    <property type="entry name" value="NIT"/>
    <property type="match status" value="1"/>
</dbReference>
<evidence type="ECO:0000256" key="12">
    <source>
        <dbReference type="SAM" id="Phobius"/>
    </source>
</evidence>
<keyword evidence="12" id="KW-0472">Membrane</keyword>
<keyword evidence="15" id="KW-1185">Reference proteome</keyword>
<dbReference type="GO" id="GO:0000160">
    <property type="term" value="P:phosphorelay signal transduction system"/>
    <property type="evidence" value="ECO:0007669"/>
    <property type="project" value="UniProtKB-KW"/>
</dbReference>
<evidence type="ECO:0000256" key="3">
    <source>
        <dbReference type="ARBA" id="ARBA00012438"/>
    </source>
</evidence>
<dbReference type="GO" id="GO:0016020">
    <property type="term" value="C:membrane"/>
    <property type="evidence" value="ECO:0007669"/>
    <property type="project" value="UniProtKB-SubCell"/>
</dbReference>
<dbReference type="InterPro" id="IPR050980">
    <property type="entry name" value="2C_sensor_his_kinase"/>
</dbReference>
<dbReference type="InterPro" id="IPR003660">
    <property type="entry name" value="HAMP_dom"/>
</dbReference>
<dbReference type="Pfam" id="PF00672">
    <property type="entry name" value="HAMP"/>
    <property type="match status" value="1"/>
</dbReference>
<evidence type="ECO:0000256" key="1">
    <source>
        <dbReference type="ARBA" id="ARBA00000085"/>
    </source>
</evidence>
<comment type="caution">
    <text evidence="14">The sequence shown here is derived from an EMBL/GenBank/DDBJ whole genome shotgun (WGS) entry which is preliminary data.</text>
</comment>
<evidence type="ECO:0000259" key="13">
    <source>
        <dbReference type="PROSITE" id="PS50885"/>
    </source>
</evidence>
<dbReference type="PANTHER" id="PTHR44936:SF9">
    <property type="entry name" value="SENSOR PROTEIN CREC"/>
    <property type="match status" value="1"/>
</dbReference>
<gene>
    <name evidence="14" type="ORF">HNR30_004616</name>
</gene>
<dbReference type="GO" id="GO:0004673">
    <property type="term" value="F:protein histidine kinase activity"/>
    <property type="evidence" value="ECO:0007669"/>
    <property type="project" value="UniProtKB-EC"/>
</dbReference>
<feature type="domain" description="HAMP" evidence="13">
    <location>
        <begin position="329"/>
        <end position="398"/>
    </location>
</feature>
<comment type="subcellular location">
    <subcellularLocation>
        <location evidence="2">Membrane</location>
    </subcellularLocation>
</comment>
<dbReference type="Gene3D" id="3.30.565.10">
    <property type="entry name" value="Histidine kinase-like ATPase, C-terminal domain"/>
    <property type="match status" value="1"/>
</dbReference>
<dbReference type="SMART" id="SM00304">
    <property type="entry name" value="HAMP"/>
    <property type="match status" value="1"/>
</dbReference>
<dbReference type="RefSeq" id="WP_181611977.1">
    <property type="nucleotide sequence ID" value="NZ_BAABAM010000003.1"/>
</dbReference>
<dbReference type="Pfam" id="PF02518">
    <property type="entry name" value="HATPase_c"/>
    <property type="match status" value="1"/>
</dbReference>
<dbReference type="CDD" id="cd06225">
    <property type="entry name" value="HAMP"/>
    <property type="match status" value="1"/>
</dbReference>
<dbReference type="PROSITE" id="PS50885">
    <property type="entry name" value="HAMP"/>
    <property type="match status" value="1"/>
</dbReference>
<protein>
    <recommendedName>
        <fullName evidence="3">histidine kinase</fullName>
        <ecNumber evidence="3">2.7.13.3</ecNumber>
    </recommendedName>
</protein>
<name>A0A7W0CL92_9ACTN</name>
<evidence type="ECO:0000313" key="14">
    <source>
        <dbReference type="EMBL" id="MBA2893262.1"/>
    </source>
</evidence>
<keyword evidence="10 12" id="KW-1133">Transmembrane helix</keyword>
<dbReference type="InterPro" id="IPR036890">
    <property type="entry name" value="HATPase_C_sf"/>
</dbReference>
<reference evidence="14 15" key="1">
    <citation type="submission" date="2020-07" db="EMBL/GenBank/DDBJ databases">
        <title>Genomic Encyclopedia of Type Strains, Phase IV (KMG-IV): sequencing the most valuable type-strain genomes for metagenomic binning, comparative biology and taxonomic classification.</title>
        <authorList>
            <person name="Goeker M."/>
        </authorList>
    </citation>
    <scope>NUCLEOTIDE SEQUENCE [LARGE SCALE GENOMIC DNA]</scope>
    <source>
        <strain evidence="14 15">DSM 45533</strain>
    </source>
</reference>
<dbReference type="Gene3D" id="6.10.340.10">
    <property type="match status" value="1"/>
</dbReference>
<evidence type="ECO:0000256" key="10">
    <source>
        <dbReference type="ARBA" id="ARBA00022989"/>
    </source>
</evidence>
<evidence type="ECO:0000256" key="2">
    <source>
        <dbReference type="ARBA" id="ARBA00004370"/>
    </source>
</evidence>
<proteinExistence type="predicted"/>
<dbReference type="InterPro" id="IPR013587">
    <property type="entry name" value="Nitrate/nitrite_sensing"/>
</dbReference>
<keyword evidence="9" id="KW-0067">ATP-binding</keyword>
<keyword evidence="5" id="KW-0808">Transferase</keyword>
<sequence>MRWRLIAIIIVPAVAALVMGGLQVAGSMRQADQYQLVMDRAQLGETIYELIHNLSAERDQAVRYISASRAETRLASLQRAFGRVDTIVATVTTQAARLDPPSEPAGRIVARLEQLPLVRDLVLTSELPALSAMARYDDLVTVLQEFNQEIARDSPEGQIKNTTLALAALSRAKDQAARLRSVMTGVLLAGELRPAQLNVLIGAQARVEGEVATYRQLATVEQRQLYHDTVTGQKIDQAELYRMVALTQAENGRTILDLVPGSSRDAELWSEAACAKVDAMRLLEQRLMQSIHVHTLALRSQAHRDGGIAALATGAMILLVLLVALAMARSLVRPLRRLRSEALQIANERLPETVRMLREHGEHAAPPVEPIGVHGDDEVGDLARAFDEVHREAVRLAQEEAGVRANVNAMFVNLSRRSQALVERQITLIDSLEQGEWQPDTLTKLDLLATRMRRNGDNLLVLAGQDPVRRWTQPVRLSDIAVAVLEELEDSERVSAHMPDGVAVSGEAANDLVHLLAELAENALAYSPLASPVTMAGSRFDGGGIMVALSDVGIGMTPDEVLQANQRLAHAAAMDVTASRRMGHFVVARLARRHRIRVQVRANEEGGLTALVLLPSALLTSPVEGGLRVRLRPRVRPVTPPWPPDTTAGLADLSLPLGAHPLVPEPGGSEDDFLPIFASVQSAWFGADGEWGSAKTDEGWNAAAVVGNPVKDPPTAAGLPKRVPKANLVPGSAPSGAMPRGVTPTPTHAPASLVRSRLNSFQEGVRAAKADISEGRL</sequence>